<gene>
    <name evidence="1" type="ORF">SDC9_174061</name>
</gene>
<dbReference type="AlphaFoldDB" id="A0A645GK87"/>
<comment type="caution">
    <text evidence="1">The sequence shown here is derived from an EMBL/GenBank/DDBJ whole genome shotgun (WGS) entry which is preliminary data.</text>
</comment>
<proteinExistence type="predicted"/>
<reference evidence="1" key="1">
    <citation type="submission" date="2019-08" db="EMBL/GenBank/DDBJ databases">
        <authorList>
            <person name="Kucharzyk K."/>
            <person name="Murdoch R.W."/>
            <person name="Higgins S."/>
            <person name="Loffler F."/>
        </authorList>
    </citation>
    <scope>NUCLEOTIDE SEQUENCE</scope>
</reference>
<organism evidence="1">
    <name type="scientific">bioreactor metagenome</name>
    <dbReference type="NCBI Taxonomy" id="1076179"/>
    <lineage>
        <taxon>unclassified sequences</taxon>
        <taxon>metagenomes</taxon>
        <taxon>ecological metagenomes</taxon>
    </lineage>
</organism>
<evidence type="ECO:0000313" key="1">
    <source>
        <dbReference type="EMBL" id="MPN26636.1"/>
    </source>
</evidence>
<sequence>MKADLHVGRLGAGRQCYAESRLGAALRASNETGVDVNFRGIKLWQWVLVVLALLAAVDWAIQRPDPRTRELNRMIETQASQKLREYPYQFHVIRVEGDTAVMSTPRNFDVPAFRMLGVLYPDINVKDHNNPAFIAVEHLLGQVQDEAKDIVLAQPGIRQVRWELDKNWLQRKGIEMPLKP</sequence>
<accession>A0A645GK87</accession>
<name>A0A645GK87_9ZZZZ</name>
<protein>
    <submittedName>
        <fullName evidence="1">Uncharacterized protein</fullName>
    </submittedName>
</protein>
<dbReference type="EMBL" id="VSSQ01076218">
    <property type="protein sequence ID" value="MPN26636.1"/>
    <property type="molecule type" value="Genomic_DNA"/>
</dbReference>